<proteinExistence type="predicted"/>
<dbReference type="OrthoDB" id="5482830at2"/>
<gene>
    <name evidence="3" type="ORF">FIV42_04195</name>
</gene>
<dbReference type="Proteomes" id="UP000315995">
    <property type="component" value="Chromosome"/>
</dbReference>
<dbReference type="AlphaFoldDB" id="A0A4Y6PPN7"/>
<sequence length="534" mass="60828">MRCYVVASSFCASALGLLLASAPAQAAEFTDLLDAADDFDDFQEDTYDPFDFHIEPSFRFDISSAQITREAPCVPDLDRFADEPAVFNNPRVVEDEGRCSEPSMVFNREMLYEHTRSTMDVELRAGLYKDLELHLTVPYVINSARGLKYDNESNLPGQQVDETNSSVDPSNARVEQRAGQVFDDNMSIEEQLRAFDQYNVYRFFDLSDDHRQIERSGFADPTIGIAWAPFNDQRDDTKATLLFGMDYTMPIAPVKEADDKDVGEGKHVLHWKIASSKRFDWIEPYFGIEYFLPIAASDSPIRKVDSQNEGQVFTNPPMRGDVTIGTEFIPYQNDETGERYAIDLRFTMGYVSEGRDYTPLYDHMVNSDCNRKTVADVLPKFENGQLTNPEDVACAWIVQRPGNADPNPVYDLASMSQEDRQETLFRTDGIMTVEDYGTFAGQVGFYLQPSRYFQLNAIAQLKHRQEHFLTNARTGRDIDNDAEETDDDTVDLTGSDAQFERNPVYNPTYDSSGNRFRIQEYNTWSFIVNAALQF</sequence>
<dbReference type="RefSeq" id="WP_141196463.1">
    <property type="nucleotide sequence ID" value="NZ_CP041186.1"/>
</dbReference>
<evidence type="ECO:0000256" key="1">
    <source>
        <dbReference type="SAM" id="MobiDB-lite"/>
    </source>
</evidence>
<evidence type="ECO:0000313" key="4">
    <source>
        <dbReference type="Proteomes" id="UP000315995"/>
    </source>
</evidence>
<feature type="compositionally biased region" description="Polar residues" evidence="1">
    <location>
        <begin position="152"/>
        <end position="169"/>
    </location>
</feature>
<dbReference type="EMBL" id="CP041186">
    <property type="protein sequence ID" value="QDG49967.1"/>
    <property type="molecule type" value="Genomic_DNA"/>
</dbReference>
<organism evidence="3 4">
    <name type="scientific">Persicimonas caeni</name>
    <dbReference type="NCBI Taxonomy" id="2292766"/>
    <lineage>
        <taxon>Bacteria</taxon>
        <taxon>Deltaproteobacteria</taxon>
        <taxon>Bradymonadales</taxon>
        <taxon>Bradymonadaceae</taxon>
        <taxon>Persicimonas</taxon>
    </lineage>
</organism>
<feature type="signal peptide" evidence="2">
    <location>
        <begin position="1"/>
        <end position="26"/>
    </location>
</feature>
<keyword evidence="2" id="KW-0732">Signal</keyword>
<keyword evidence="4" id="KW-1185">Reference proteome</keyword>
<evidence type="ECO:0000313" key="3">
    <source>
        <dbReference type="EMBL" id="QDG49967.1"/>
    </source>
</evidence>
<reference evidence="3 4" key="1">
    <citation type="submission" date="2019-06" db="EMBL/GenBank/DDBJ databases">
        <title>Persicimonas caeni gen. nov., sp. nov., a predatory bacterium isolated from solar saltern.</title>
        <authorList>
            <person name="Wang S."/>
        </authorList>
    </citation>
    <scope>NUCLEOTIDE SEQUENCE [LARGE SCALE GENOMIC DNA]</scope>
    <source>
        <strain evidence="3 4">YN101</strain>
    </source>
</reference>
<feature type="chain" id="PRO_5030106196" evidence="2">
    <location>
        <begin position="27"/>
        <end position="534"/>
    </location>
</feature>
<accession>A0A4Y6PPN7</accession>
<protein>
    <submittedName>
        <fullName evidence="3">Uncharacterized protein</fullName>
    </submittedName>
</protein>
<name>A0A4Y6PPN7_PERCE</name>
<evidence type="ECO:0000256" key="2">
    <source>
        <dbReference type="SAM" id="SignalP"/>
    </source>
</evidence>
<accession>A0A5B8Y221</accession>
<feature type="region of interest" description="Disordered" evidence="1">
    <location>
        <begin position="152"/>
        <end position="171"/>
    </location>
</feature>